<evidence type="ECO:0000256" key="14">
    <source>
        <dbReference type="ARBA" id="ARBA00044502"/>
    </source>
</evidence>
<dbReference type="EMBL" id="KQ947412">
    <property type="protein sequence ID" value="KUJ18963.1"/>
    <property type="molecule type" value="Genomic_DNA"/>
</dbReference>
<feature type="domain" description="CBM1" evidence="18">
    <location>
        <begin position="289"/>
        <end position="324"/>
    </location>
</feature>
<name>A0A194XFL9_MOLSC</name>
<reference evidence="19 20" key="1">
    <citation type="submission" date="2015-10" db="EMBL/GenBank/DDBJ databases">
        <title>Full genome of DAOMC 229536 Phialocephala scopiformis, a fungal endophyte of spruce producing the potent anti-insectan compound rugulosin.</title>
        <authorList>
            <consortium name="DOE Joint Genome Institute"/>
            <person name="Walker A.K."/>
            <person name="Frasz S.L."/>
            <person name="Seifert K.A."/>
            <person name="Miller J.D."/>
            <person name="Mondo S.J."/>
            <person name="Labutti K."/>
            <person name="Lipzen A."/>
            <person name="Dockter R."/>
            <person name="Kennedy M."/>
            <person name="Grigoriev I.V."/>
            <person name="Spatafora J.W."/>
        </authorList>
    </citation>
    <scope>NUCLEOTIDE SEQUENCE [LARGE SCALE GENOMIC DNA]</scope>
    <source>
        <strain evidence="19 20">CBS 120377</strain>
    </source>
</reference>
<gene>
    <name evidence="19" type="ORF">LY89DRAFT_582205</name>
</gene>
<keyword evidence="4" id="KW-0479">Metal-binding</keyword>
<dbReference type="SUPFAM" id="SSF57180">
    <property type="entry name" value="Cellulose-binding domain"/>
    <property type="match status" value="1"/>
</dbReference>
<dbReference type="GO" id="GO:0030245">
    <property type="term" value="P:cellulose catabolic process"/>
    <property type="evidence" value="ECO:0007669"/>
    <property type="project" value="UniProtKB-UniRule"/>
</dbReference>
<dbReference type="GeneID" id="28818877"/>
<evidence type="ECO:0000256" key="8">
    <source>
        <dbReference type="ARBA" id="ARBA00023008"/>
    </source>
</evidence>
<evidence type="ECO:0000259" key="18">
    <source>
        <dbReference type="PROSITE" id="PS51164"/>
    </source>
</evidence>
<keyword evidence="20" id="KW-1185">Reference proteome</keyword>
<evidence type="ECO:0000256" key="11">
    <source>
        <dbReference type="ARBA" id="ARBA00023180"/>
    </source>
</evidence>
<evidence type="ECO:0000313" key="19">
    <source>
        <dbReference type="EMBL" id="KUJ18963.1"/>
    </source>
</evidence>
<proteinExistence type="inferred from homology"/>
<dbReference type="EC" id="1.14.99.56" evidence="16"/>
<dbReference type="CDD" id="cd21175">
    <property type="entry name" value="LPMO_AA9"/>
    <property type="match status" value="1"/>
</dbReference>
<keyword evidence="11" id="KW-0325">Glycoprotein</keyword>
<dbReference type="Pfam" id="PF03443">
    <property type="entry name" value="AA9"/>
    <property type="match status" value="1"/>
</dbReference>
<comment type="domain">
    <text evidence="16">Has a modular structure: an endo-beta-1,4-glucanase catalytic module at the N-terminus, a linker rich in serines and threonines, and a C-terminal carbohydrate-binding module (CBM).</text>
</comment>
<dbReference type="SMART" id="SM00236">
    <property type="entry name" value="fCBD"/>
    <property type="match status" value="1"/>
</dbReference>
<keyword evidence="3 16" id="KW-0964">Secreted</keyword>
<keyword evidence="5 17" id="KW-0732">Signal</keyword>
<dbReference type="InParanoid" id="A0A194XFL9"/>
<dbReference type="AlphaFoldDB" id="A0A194XFL9"/>
<keyword evidence="8" id="KW-0186">Copper</keyword>
<evidence type="ECO:0000313" key="20">
    <source>
        <dbReference type="Proteomes" id="UP000070700"/>
    </source>
</evidence>
<dbReference type="GO" id="GO:0030248">
    <property type="term" value="F:cellulose binding"/>
    <property type="evidence" value="ECO:0007669"/>
    <property type="project" value="UniProtKB-UniRule"/>
</dbReference>
<evidence type="ECO:0000256" key="16">
    <source>
        <dbReference type="RuleBase" id="RU368122"/>
    </source>
</evidence>
<evidence type="ECO:0000256" key="5">
    <source>
        <dbReference type="ARBA" id="ARBA00022729"/>
    </source>
</evidence>
<accession>A0A194XFL9</accession>
<feature type="chain" id="PRO_5008268177" description="AA9 family lytic polysaccharide monooxygenase" evidence="17">
    <location>
        <begin position="19"/>
        <end position="333"/>
    </location>
</feature>
<dbReference type="RefSeq" id="XP_018073318.1">
    <property type="nucleotide sequence ID" value="XM_018209151.1"/>
</dbReference>
<evidence type="ECO:0000256" key="2">
    <source>
        <dbReference type="ARBA" id="ARBA00004613"/>
    </source>
</evidence>
<evidence type="ECO:0000256" key="12">
    <source>
        <dbReference type="ARBA" id="ARBA00023277"/>
    </source>
</evidence>
<dbReference type="InterPro" id="IPR049892">
    <property type="entry name" value="AA9"/>
</dbReference>
<evidence type="ECO:0000256" key="3">
    <source>
        <dbReference type="ARBA" id="ARBA00022525"/>
    </source>
</evidence>
<dbReference type="InterPro" id="IPR000254">
    <property type="entry name" value="CBD"/>
</dbReference>
<dbReference type="InterPro" id="IPR035971">
    <property type="entry name" value="CBD_sf"/>
</dbReference>
<evidence type="ECO:0000256" key="7">
    <source>
        <dbReference type="ARBA" id="ARBA00023002"/>
    </source>
</evidence>
<dbReference type="Pfam" id="PF00734">
    <property type="entry name" value="CBM_1"/>
    <property type="match status" value="1"/>
</dbReference>
<keyword evidence="13 16" id="KW-0624">Polysaccharide degradation</keyword>
<dbReference type="Proteomes" id="UP000070700">
    <property type="component" value="Unassembled WGS sequence"/>
</dbReference>
<evidence type="ECO:0000256" key="15">
    <source>
        <dbReference type="ARBA" id="ARBA00045077"/>
    </source>
</evidence>
<comment type="similarity">
    <text evidence="14">Belongs to the polysaccharide monooxygenase AA9 family.</text>
</comment>
<keyword evidence="9" id="KW-0503">Monooxygenase</keyword>
<evidence type="ECO:0000256" key="6">
    <source>
        <dbReference type="ARBA" id="ARBA00023001"/>
    </source>
</evidence>
<dbReference type="KEGG" id="psco:LY89DRAFT_582205"/>
<dbReference type="STRING" id="149040.A0A194XFL9"/>
<organism evidence="19 20">
    <name type="scientific">Mollisia scopiformis</name>
    <name type="common">Conifer needle endophyte fungus</name>
    <name type="synonym">Phialocephala scopiformis</name>
    <dbReference type="NCBI Taxonomy" id="149040"/>
    <lineage>
        <taxon>Eukaryota</taxon>
        <taxon>Fungi</taxon>
        <taxon>Dikarya</taxon>
        <taxon>Ascomycota</taxon>
        <taxon>Pezizomycotina</taxon>
        <taxon>Leotiomycetes</taxon>
        <taxon>Helotiales</taxon>
        <taxon>Mollisiaceae</taxon>
        <taxon>Mollisia</taxon>
    </lineage>
</organism>
<evidence type="ECO:0000256" key="9">
    <source>
        <dbReference type="ARBA" id="ARBA00023033"/>
    </source>
</evidence>
<comment type="catalytic activity">
    <reaction evidence="15 16">
        <text>[(1-&gt;4)-beta-D-glucosyl]n+m + reduced acceptor + O2 = 4-dehydro-beta-D-glucosyl-[(1-&gt;4)-beta-D-glucosyl]n-1 + [(1-&gt;4)-beta-D-glucosyl]m + acceptor + H2O.</text>
        <dbReference type="EC" id="1.14.99.56"/>
    </reaction>
</comment>
<evidence type="ECO:0000256" key="1">
    <source>
        <dbReference type="ARBA" id="ARBA00001973"/>
    </source>
</evidence>
<dbReference type="PANTHER" id="PTHR33353">
    <property type="entry name" value="PUTATIVE (AFU_ORTHOLOGUE AFUA_1G12560)-RELATED"/>
    <property type="match status" value="1"/>
</dbReference>
<protein>
    <recommendedName>
        <fullName evidence="16">AA9 family lytic polysaccharide monooxygenase</fullName>
        <ecNumber evidence="16">1.14.99.56</ecNumber>
    </recommendedName>
    <alternativeName>
        <fullName evidence="16">Endo-beta-1,4-glucanase</fullName>
    </alternativeName>
    <alternativeName>
        <fullName evidence="16">Glycosyl hydrolase 61 family protein</fullName>
    </alternativeName>
</protein>
<evidence type="ECO:0000256" key="13">
    <source>
        <dbReference type="ARBA" id="ARBA00023326"/>
    </source>
</evidence>
<keyword evidence="12 16" id="KW-0119">Carbohydrate metabolism</keyword>
<dbReference type="PROSITE" id="PS51164">
    <property type="entry name" value="CBM1_2"/>
    <property type="match status" value="1"/>
</dbReference>
<dbReference type="PANTHER" id="PTHR33353:SF18">
    <property type="entry name" value="ENDOGLUCANASE II"/>
    <property type="match status" value="1"/>
</dbReference>
<keyword evidence="6 16" id="KW-0136">Cellulose degradation</keyword>
<evidence type="ECO:0000256" key="4">
    <source>
        <dbReference type="ARBA" id="ARBA00022723"/>
    </source>
</evidence>
<dbReference type="Gene3D" id="2.70.50.70">
    <property type="match status" value="1"/>
</dbReference>
<dbReference type="GO" id="GO:0004497">
    <property type="term" value="F:monooxygenase activity"/>
    <property type="evidence" value="ECO:0007669"/>
    <property type="project" value="UniProtKB-KW"/>
</dbReference>
<keyword evidence="7" id="KW-0560">Oxidoreductase</keyword>
<comment type="function">
    <text evidence="16">Lytic polysaccharide monooxygenase (LMPO) that depolymerizes crystalline and amorphous polysaccharides via the oxidation of scissile alpha- or beta-(1-4)-glycosidic bonds, yielding C1 and/or C4 oxidation products. Catalysis by LPMOs requires the reduction of the active-site copper from Cu(II) to Cu(I) by a reducing agent and H(2)O(2) or O(2) as a cosubstrate.</text>
</comment>
<dbReference type="GO" id="GO:0046872">
    <property type="term" value="F:metal ion binding"/>
    <property type="evidence" value="ECO:0007669"/>
    <property type="project" value="UniProtKB-KW"/>
</dbReference>
<comment type="subcellular location">
    <subcellularLocation>
        <location evidence="2 16">Secreted</location>
    </subcellularLocation>
</comment>
<sequence length="333" mass="33954">MRNQALLCLAALFSAASAHTIFVQLESAGTTYPINYGIRDPTYDGPITDVTTNDVACNGGPNPTTASPYVINVNAGDTVQATWRHTLTSTAANDAVYVIDPSHKGPVMAYMKKVTNATSDVGYGDGWFKISEAGLNVATQDWATTDLIANAGVQNIQIPSCIENGQYLLRAELIALHAASSYPGAQLYMECAQINVSGGSGTATPSTVSFPGTYAGTDPGILINIYQTLTTYQIPGPTPLVCGAGGAPASSSSSPASSSKAASSSAKASTTLATSTKVSSTPVASATGATAPLYGQCGGTGWTGATTCASGTCKASGAYYSECWSVVEGLRGY</sequence>
<evidence type="ECO:0000256" key="10">
    <source>
        <dbReference type="ARBA" id="ARBA00023157"/>
    </source>
</evidence>
<keyword evidence="10 16" id="KW-1015">Disulfide bond</keyword>
<dbReference type="GO" id="GO:0005576">
    <property type="term" value="C:extracellular region"/>
    <property type="evidence" value="ECO:0007669"/>
    <property type="project" value="UniProtKB-SubCell"/>
</dbReference>
<evidence type="ECO:0000256" key="17">
    <source>
        <dbReference type="SAM" id="SignalP"/>
    </source>
</evidence>
<dbReference type="InterPro" id="IPR005103">
    <property type="entry name" value="AA9_LPMO"/>
</dbReference>
<feature type="signal peptide" evidence="17">
    <location>
        <begin position="1"/>
        <end position="18"/>
    </location>
</feature>
<dbReference type="GO" id="GO:0008810">
    <property type="term" value="F:cellulase activity"/>
    <property type="evidence" value="ECO:0007669"/>
    <property type="project" value="UniProtKB-UniRule"/>
</dbReference>
<dbReference type="OrthoDB" id="5558646at2759"/>
<comment type="cofactor">
    <cofactor evidence="1">
        <name>Cu(2+)</name>
        <dbReference type="ChEBI" id="CHEBI:29036"/>
    </cofactor>
</comment>